<evidence type="ECO:0000256" key="1">
    <source>
        <dbReference type="SAM" id="Phobius"/>
    </source>
</evidence>
<dbReference type="Pfam" id="PF13896">
    <property type="entry name" value="Glyco_transf_49"/>
    <property type="match status" value="1"/>
</dbReference>
<dbReference type="PANTHER" id="PTHR47412:SF1">
    <property type="entry name" value="FI01434P-RELATED"/>
    <property type="match status" value="1"/>
</dbReference>
<evidence type="ECO:0000313" key="3">
    <source>
        <dbReference type="RefSeq" id="XP_030381234.1"/>
    </source>
</evidence>
<keyword evidence="1" id="KW-1133">Transmembrane helix</keyword>
<keyword evidence="2" id="KW-1185">Reference proteome</keyword>
<proteinExistence type="predicted"/>
<reference evidence="3" key="1">
    <citation type="submission" date="2025-08" db="UniProtKB">
        <authorList>
            <consortium name="RefSeq"/>
        </authorList>
    </citation>
    <scope>IDENTIFICATION</scope>
    <source>
        <strain evidence="3">11010-0011.00</strain>
        <tissue evidence="3">Whole body</tissue>
    </source>
</reference>
<protein>
    <submittedName>
        <fullName evidence="3">Beta-1,4-glucuronyltransferase 1-like</fullName>
    </submittedName>
</protein>
<dbReference type="Proteomes" id="UP000504634">
    <property type="component" value="Unplaced"/>
</dbReference>
<dbReference type="PANTHER" id="PTHR47412">
    <property type="entry name" value="FI01434P-RELATED"/>
    <property type="match status" value="1"/>
</dbReference>
<dbReference type="AlphaFoldDB" id="A0A6J2TYQ8"/>
<keyword evidence="1" id="KW-0812">Transmembrane</keyword>
<feature type="transmembrane region" description="Helical" evidence="1">
    <location>
        <begin position="12"/>
        <end position="30"/>
    </location>
</feature>
<sequence length="400" mass="46831">MWPKFGSRVCVIRLLFFTLLVFGGLSYFLFSSTTFDIFQKKNPTKRPPYSDLPHFQLQQNGEYWIFNDFIEPDCRNIWGKSSITLTTHATYIDFKLLEWLLVRWNAPISMAVYVDGEDFERTVQSFYHIKFCSVIGKSFFQWVSVQLVFHNSHFPRKLRPFSHQRPRKLRCKTLYQRGRPNETSWYKNDLTYPLSLLKNVARANARTYYIFSLGLDMLPPRRFVKNFLDLMDTIQVSVKSVFCVPVFPQLTEDMLVPKDKSELLTQLWPYFNGSIPLVIPDDELQRLRDLFSWLLQPLVDVEQAIFKISKQPNNCDAYVSINHFEPIYDQHAAGSLQEQHLSHLEVLSGLNFDFIVLGGAFLIKRHAPIWQDVEPSEYPVRMPDPTPHISDLIVLSSMVL</sequence>
<name>A0A6J2TYQ8_DROLE</name>
<gene>
    <name evidence="3" type="primary">LOC115629058</name>
</gene>
<dbReference type="GeneID" id="115629058"/>
<organism evidence="2 3">
    <name type="scientific">Drosophila lebanonensis</name>
    <name type="common">Fruit fly</name>
    <name type="synonym">Scaptodrosophila lebanonensis</name>
    <dbReference type="NCBI Taxonomy" id="7225"/>
    <lineage>
        <taxon>Eukaryota</taxon>
        <taxon>Metazoa</taxon>
        <taxon>Ecdysozoa</taxon>
        <taxon>Arthropoda</taxon>
        <taxon>Hexapoda</taxon>
        <taxon>Insecta</taxon>
        <taxon>Pterygota</taxon>
        <taxon>Neoptera</taxon>
        <taxon>Endopterygota</taxon>
        <taxon>Diptera</taxon>
        <taxon>Brachycera</taxon>
        <taxon>Muscomorpha</taxon>
        <taxon>Ephydroidea</taxon>
        <taxon>Drosophilidae</taxon>
        <taxon>Scaptodrosophila</taxon>
    </lineage>
</organism>
<accession>A0A6J2TYQ8</accession>
<dbReference type="RefSeq" id="XP_030381234.1">
    <property type="nucleotide sequence ID" value="XM_030525374.1"/>
</dbReference>
<evidence type="ECO:0000313" key="2">
    <source>
        <dbReference type="Proteomes" id="UP000504634"/>
    </source>
</evidence>
<dbReference type="OrthoDB" id="9974378at2759"/>
<keyword evidence="1" id="KW-0472">Membrane</keyword>